<dbReference type="Proteomes" id="UP000178039">
    <property type="component" value="Unassembled WGS sequence"/>
</dbReference>
<gene>
    <name evidence="2" type="ORF">A3H86_00135</name>
</gene>
<organism evidence="2 3">
    <name type="scientific">Candidatus Roizmanbacteria bacterium RIFCSPLOWO2_02_FULL_41_9</name>
    <dbReference type="NCBI Taxonomy" id="1802077"/>
    <lineage>
        <taxon>Bacteria</taxon>
        <taxon>Candidatus Roizmaniibacteriota</taxon>
    </lineage>
</organism>
<dbReference type="EMBL" id="MGBB01000057">
    <property type="protein sequence ID" value="OGK57749.1"/>
    <property type="molecule type" value="Genomic_DNA"/>
</dbReference>
<reference evidence="2 3" key="1">
    <citation type="journal article" date="2016" name="Nat. Commun.">
        <title>Thousands of microbial genomes shed light on interconnected biogeochemical processes in an aquifer system.</title>
        <authorList>
            <person name="Anantharaman K."/>
            <person name="Brown C.T."/>
            <person name="Hug L.A."/>
            <person name="Sharon I."/>
            <person name="Castelle C.J."/>
            <person name="Probst A.J."/>
            <person name="Thomas B.C."/>
            <person name="Singh A."/>
            <person name="Wilkins M.J."/>
            <person name="Karaoz U."/>
            <person name="Brodie E.L."/>
            <person name="Williams K.H."/>
            <person name="Hubbard S.S."/>
            <person name="Banfield J.F."/>
        </authorList>
    </citation>
    <scope>NUCLEOTIDE SEQUENCE [LARGE SCALE GENOMIC DNA]</scope>
</reference>
<evidence type="ECO:0000313" key="2">
    <source>
        <dbReference type="EMBL" id="OGK57749.1"/>
    </source>
</evidence>
<accession>A0A1F7JQ55</accession>
<sequence>MKTNFFLVLNKTFHRGWIITDMNGRRLDYAKTTVNELVNGWLVPYEGISSSKFIIEFLPGSIYQKLLPFSLGSLAAAMLGAAVLYYFEKKKRR</sequence>
<name>A0A1F7JQ55_9BACT</name>
<evidence type="ECO:0000313" key="3">
    <source>
        <dbReference type="Proteomes" id="UP000178039"/>
    </source>
</evidence>
<dbReference type="AlphaFoldDB" id="A0A1F7JQ55"/>
<keyword evidence="1" id="KW-0472">Membrane</keyword>
<keyword evidence="1" id="KW-0812">Transmembrane</keyword>
<evidence type="ECO:0000256" key="1">
    <source>
        <dbReference type="SAM" id="Phobius"/>
    </source>
</evidence>
<proteinExistence type="predicted"/>
<protein>
    <submittedName>
        <fullName evidence="2">Uncharacterized protein</fullName>
    </submittedName>
</protein>
<keyword evidence="1" id="KW-1133">Transmembrane helix</keyword>
<comment type="caution">
    <text evidence="2">The sequence shown here is derived from an EMBL/GenBank/DDBJ whole genome shotgun (WGS) entry which is preliminary data.</text>
</comment>
<feature type="transmembrane region" description="Helical" evidence="1">
    <location>
        <begin position="66"/>
        <end position="87"/>
    </location>
</feature>